<dbReference type="AlphaFoldDB" id="A0A221ZN24"/>
<evidence type="ECO:0000313" key="1">
    <source>
        <dbReference type="EMBL" id="ASO63948.1"/>
    </source>
</evidence>
<reference evidence="1" key="1">
    <citation type="submission" date="2017-02" db="EMBL/GenBank/DDBJ databases">
        <title>Enterobacter spp. isolates harbouring carbapenemases isolated from food.</title>
        <authorList>
            <person name="Boyd D.A."/>
            <person name="Mataseje L.F."/>
            <person name="Mulvey M.R."/>
        </authorList>
    </citation>
    <scope>NUCLEOTIDE SEQUENCE</scope>
    <source>
        <strain evidence="1">N15-1247</strain>
        <plasmid evidence="1">pN151247-1</plasmid>
    </source>
</reference>
<protein>
    <submittedName>
        <fullName evidence="1">Uncharacterized protein</fullName>
    </submittedName>
</protein>
<sequence length="74" mass="8814">MDYRSLMKDSFSEMRKYSSQTVMVTQSLTSFGRNKPRPAFQDWIEHLNRNDRLPRGRFFAGKKPGRRLAIFDEI</sequence>
<dbReference type="RefSeq" id="WP_151413638.1">
    <property type="nucleotide sequence ID" value="NZ_KY680213.1"/>
</dbReference>
<accession>A0A221ZN24</accession>
<dbReference type="EMBL" id="KY680213">
    <property type="protein sequence ID" value="ASO63948.1"/>
    <property type="molecule type" value="Genomic_DNA"/>
</dbReference>
<geneLocation type="plasmid" evidence="1">
    <name>pN151247-1</name>
</geneLocation>
<keyword evidence="1" id="KW-0614">Plasmid</keyword>
<proteinExistence type="predicted"/>
<organism evidence="1">
    <name type="scientific">Klebsiella aerogenes</name>
    <name type="common">Enterobacter aerogenes</name>
    <dbReference type="NCBI Taxonomy" id="548"/>
    <lineage>
        <taxon>Bacteria</taxon>
        <taxon>Pseudomonadati</taxon>
        <taxon>Pseudomonadota</taxon>
        <taxon>Gammaproteobacteria</taxon>
        <taxon>Enterobacterales</taxon>
        <taxon>Enterobacteriaceae</taxon>
        <taxon>Klebsiella/Raoultella group</taxon>
        <taxon>Klebsiella</taxon>
    </lineage>
</organism>
<name>A0A221ZN24_KLEAE</name>